<evidence type="ECO:0000313" key="14">
    <source>
        <dbReference type="Proteomes" id="UP001055712"/>
    </source>
</evidence>
<evidence type="ECO:0000259" key="12">
    <source>
        <dbReference type="Pfam" id="PF03908"/>
    </source>
</evidence>
<evidence type="ECO:0000256" key="11">
    <source>
        <dbReference type="SAM" id="MobiDB-lite"/>
    </source>
</evidence>
<dbReference type="InterPro" id="IPR005606">
    <property type="entry name" value="Sec20"/>
</dbReference>
<reference evidence="13" key="2">
    <citation type="submission" date="2020-11" db="EMBL/GenBank/DDBJ databases">
        <authorList>
            <person name="Cecchin M."/>
            <person name="Marcolungo L."/>
            <person name="Rossato M."/>
            <person name="Girolomoni L."/>
            <person name="Cosentino E."/>
            <person name="Cuine S."/>
            <person name="Li-Beisson Y."/>
            <person name="Delledonne M."/>
            <person name="Ballottari M."/>
        </authorList>
    </citation>
    <scope>NUCLEOTIDE SEQUENCE</scope>
    <source>
        <strain evidence="13">211/11P</strain>
        <tissue evidence="13">Whole cell</tissue>
    </source>
</reference>
<accession>A0A9D4Z1A8</accession>
<feature type="compositionally biased region" description="Low complexity" evidence="11">
    <location>
        <begin position="265"/>
        <end position="280"/>
    </location>
</feature>
<proteinExistence type="inferred from homology"/>
<keyword evidence="3" id="KW-0812">Transmembrane</keyword>
<evidence type="ECO:0000256" key="2">
    <source>
        <dbReference type="ARBA" id="ARBA00022448"/>
    </source>
</evidence>
<dbReference type="AlphaFoldDB" id="A0A9D4Z1A8"/>
<name>A0A9D4Z1A8_CHLVU</name>
<dbReference type="EMBL" id="SIDB01000002">
    <property type="protein sequence ID" value="KAI3436768.1"/>
    <property type="molecule type" value="Genomic_DNA"/>
</dbReference>
<feature type="region of interest" description="Disordered" evidence="11">
    <location>
        <begin position="244"/>
        <end position="596"/>
    </location>
</feature>
<keyword evidence="2" id="KW-0813">Transport</keyword>
<dbReference type="GO" id="GO:0005789">
    <property type="term" value="C:endoplasmic reticulum membrane"/>
    <property type="evidence" value="ECO:0007669"/>
    <property type="project" value="UniProtKB-SubCell"/>
</dbReference>
<evidence type="ECO:0000256" key="7">
    <source>
        <dbReference type="ARBA" id="ARBA00023054"/>
    </source>
</evidence>
<dbReference type="OrthoDB" id="46868at2759"/>
<protein>
    <recommendedName>
        <fullName evidence="12">Sec20 C-terminal domain-containing protein</fullName>
    </recommendedName>
</protein>
<feature type="compositionally biased region" description="Low complexity" evidence="11">
    <location>
        <begin position="378"/>
        <end position="392"/>
    </location>
</feature>
<dbReference type="PANTHER" id="PTHR12825:SF0">
    <property type="entry name" value="VESICLE TRANSPORT PROTEIN SEC20"/>
    <property type="match status" value="1"/>
</dbReference>
<keyword evidence="7 10" id="KW-0175">Coiled coil</keyword>
<evidence type="ECO:0000313" key="13">
    <source>
        <dbReference type="EMBL" id="KAI3436768.1"/>
    </source>
</evidence>
<gene>
    <name evidence="13" type="ORF">D9Q98_006180</name>
</gene>
<keyword evidence="5" id="KW-0931">ER-Golgi transport</keyword>
<keyword evidence="14" id="KW-1185">Reference proteome</keyword>
<dbReference type="GO" id="GO:0006890">
    <property type="term" value="P:retrograde vesicle-mediated transport, Golgi to endoplasmic reticulum"/>
    <property type="evidence" value="ECO:0007669"/>
    <property type="project" value="InterPro"/>
</dbReference>
<evidence type="ECO:0000256" key="5">
    <source>
        <dbReference type="ARBA" id="ARBA00022892"/>
    </source>
</evidence>
<keyword evidence="4" id="KW-0256">Endoplasmic reticulum</keyword>
<reference evidence="13" key="1">
    <citation type="journal article" date="2019" name="Plant J.">
        <title>Chlorella vulgaris genome assembly and annotation reveals the molecular basis for metabolic acclimation to high light conditions.</title>
        <authorList>
            <person name="Cecchin M."/>
            <person name="Marcolungo L."/>
            <person name="Rossato M."/>
            <person name="Girolomoni L."/>
            <person name="Cosentino E."/>
            <person name="Cuine S."/>
            <person name="Li-Beisson Y."/>
            <person name="Delledonne M."/>
            <person name="Ballottari M."/>
        </authorList>
    </citation>
    <scope>NUCLEOTIDE SEQUENCE</scope>
    <source>
        <strain evidence="13">211/11P</strain>
    </source>
</reference>
<comment type="caution">
    <text evidence="13">The sequence shown here is derived from an EMBL/GenBank/DDBJ whole genome shotgun (WGS) entry which is preliminary data.</text>
</comment>
<keyword evidence="6" id="KW-1133">Transmembrane helix</keyword>
<dbReference type="PANTHER" id="PTHR12825">
    <property type="entry name" value="BNIP1-RELATED"/>
    <property type="match status" value="1"/>
</dbReference>
<evidence type="ECO:0000256" key="3">
    <source>
        <dbReference type="ARBA" id="ARBA00022692"/>
    </source>
</evidence>
<comment type="subcellular location">
    <subcellularLocation>
        <location evidence="1">Endoplasmic reticulum membrane</location>
        <topology evidence="1">Single-pass type IV membrane protein</topology>
    </subcellularLocation>
</comment>
<sequence>MEEISEHPQLLQLEAATLADVDQFGACSLTDKARVQKLSLSIQGKLSQIRALTRDLELLVEELDSDEERQEVEALLAQHKAEYARIQAAFKQAALSQRTLALRSAAEERRELLTGGDAATRQRKLQTEADTVTLAEDVTGGLRRTRQVLAEELEHTGATLAAMEASHSQLAKTGDEYRGQHGRLKRSKGLLRTLNWQAKSETYMLWFGLSLFVLVCAYIFQKRAGHFVPDRLKPAALLRATGLTGRSLPTPVPAPTSRLRPPVPAAQRAPSARQAAQQEADVTGAAADVPEAVSPLDPGNTAATSQQQGEEQEQQQEQYEQEREQYEQEQQQEQYEHEREQYEPGQASDGEEPEPTAHTAAGTVAASDEQDGEEAATQLEGQEQQGWDGEQQTLEEEQQEGQQEEPEQQEEQQQEAAVAANDDGELPAASSQHQAPDEPEPVQQEGETQQEAATQQEQAGQGGTAPEAERAEEVPQGEVDVLEPLVRPSGSEGGPDGGQEHEAAVWPEASPSPHTEPGSPAHAQMHMAGDEAPAVEVEVGQVTHQKGDPSVSEHQWQEELIGGPTGEEQDASLDPAQLPAEPAKPAPEPADRHVEL</sequence>
<keyword evidence="8" id="KW-0472">Membrane</keyword>
<feature type="domain" description="Sec20 C-terminal" evidence="12">
    <location>
        <begin position="135"/>
        <end position="223"/>
    </location>
</feature>
<comment type="similarity">
    <text evidence="9">Belongs to the SEC20 family.</text>
</comment>
<evidence type="ECO:0000256" key="6">
    <source>
        <dbReference type="ARBA" id="ARBA00022989"/>
    </source>
</evidence>
<feature type="compositionally biased region" description="Acidic residues" evidence="11">
    <location>
        <begin position="393"/>
        <end position="413"/>
    </location>
</feature>
<dbReference type="InterPro" id="IPR056173">
    <property type="entry name" value="Sec20_C"/>
</dbReference>
<dbReference type="GO" id="GO:0031201">
    <property type="term" value="C:SNARE complex"/>
    <property type="evidence" value="ECO:0007669"/>
    <property type="project" value="TreeGrafter"/>
</dbReference>
<evidence type="ECO:0000256" key="8">
    <source>
        <dbReference type="ARBA" id="ARBA00023136"/>
    </source>
</evidence>
<evidence type="ECO:0000256" key="9">
    <source>
        <dbReference type="ARBA" id="ARBA00037934"/>
    </source>
</evidence>
<evidence type="ECO:0000256" key="10">
    <source>
        <dbReference type="SAM" id="Coils"/>
    </source>
</evidence>
<feature type="compositionally biased region" description="Low complexity" evidence="11">
    <location>
        <begin position="443"/>
        <end position="459"/>
    </location>
</feature>
<organism evidence="13 14">
    <name type="scientific">Chlorella vulgaris</name>
    <name type="common">Green alga</name>
    <dbReference type="NCBI Taxonomy" id="3077"/>
    <lineage>
        <taxon>Eukaryota</taxon>
        <taxon>Viridiplantae</taxon>
        <taxon>Chlorophyta</taxon>
        <taxon>core chlorophytes</taxon>
        <taxon>Trebouxiophyceae</taxon>
        <taxon>Chlorellales</taxon>
        <taxon>Chlorellaceae</taxon>
        <taxon>Chlorella clade</taxon>
        <taxon>Chlorella</taxon>
    </lineage>
</organism>
<dbReference type="Pfam" id="PF03908">
    <property type="entry name" value="Sec20"/>
    <property type="match status" value="1"/>
</dbReference>
<dbReference type="Proteomes" id="UP001055712">
    <property type="component" value="Unassembled WGS sequence"/>
</dbReference>
<feature type="coiled-coil region" evidence="10">
    <location>
        <begin position="49"/>
        <end position="89"/>
    </location>
</feature>
<dbReference type="GO" id="GO:0005484">
    <property type="term" value="F:SNAP receptor activity"/>
    <property type="evidence" value="ECO:0007669"/>
    <property type="project" value="InterPro"/>
</dbReference>
<evidence type="ECO:0000256" key="1">
    <source>
        <dbReference type="ARBA" id="ARBA00004163"/>
    </source>
</evidence>
<evidence type="ECO:0000256" key="4">
    <source>
        <dbReference type="ARBA" id="ARBA00022824"/>
    </source>
</evidence>